<dbReference type="PANTHER" id="PTHR43226">
    <property type="entry name" value="XAA-PRO AMINOPEPTIDASE 3"/>
    <property type="match status" value="1"/>
</dbReference>
<comment type="similarity">
    <text evidence="4 14">Belongs to the peptidase M24B family.</text>
</comment>
<evidence type="ECO:0000256" key="7">
    <source>
        <dbReference type="ARBA" id="ARBA00022670"/>
    </source>
</evidence>
<evidence type="ECO:0000256" key="8">
    <source>
        <dbReference type="ARBA" id="ARBA00022723"/>
    </source>
</evidence>
<feature type="domain" description="Aminopeptidase P N-terminal" evidence="15">
    <location>
        <begin position="39"/>
        <end position="170"/>
    </location>
</feature>
<dbReference type="GeneID" id="19117182"/>
<dbReference type="AlphaFoldDB" id="M2ML10"/>
<dbReference type="CDD" id="cd01087">
    <property type="entry name" value="Prolidase"/>
    <property type="match status" value="1"/>
</dbReference>
<dbReference type="KEGG" id="bcom:BAUCODRAFT_78550"/>
<dbReference type="SMART" id="SM01011">
    <property type="entry name" value="AMP_N"/>
    <property type="match status" value="1"/>
</dbReference>
<keyword evidence="7" id="KW-0645">Protease</keyword>
<evidence type="ECO:0000256" key="9">
    <source>
        <dbReference type="ARBA" id="ARBA00022801"/>
    </source>
</evidence>
<evidence type="ECO:0000256" key="13">
    <source>
        <dbReference type="ARBA" id="ARBA00032413"/>
    </source>
</evidence>
<evidence type="ECO:0000256" key="4">
    <source>
        <dbReference type="ARBA" id="ARBA00008766"/>
    </source>
</evidence>
<organism evidence="16 17">
    <name type="scientific">Baudoinia panamericana (strain UAMH 10762)</name>
    <name type="common">Angels' share fungus</name>
    <name type="synonym">Baudoinia compniacensis (strain UAMH 10762)</name>
    <dbReference type="NCBI Taxonomy" id="717646"/>
    <lineage>
        <taxon>Eukaryota</taxon>
        <taxon>Fungi</taxon>
        <taxon>Dikarya</taxon>
        <taxon>Ascomycota</taxon>
        <taxon>Pezizomycotina</taxon>
        <taxon>Dothideomycetes</taxon>
        <taxon>Dothideomycetidae</taxon>
        <taxon>Mycosphaerellales</taxon>
        <taxon>Teratosphaeriaceae</taxon>
        <taxon>Baudoinia</taxon>
    </lineage>
</organism>
<dbReference type="PANTHER" id="PTHR43226:SF3">
    <property type="entry name" value="XAA-PRO AMINOPEPTIDASE AN0832-RELATED"/>
    <property type="match status" value="1"/>
</dbReference>
<dbReference type="GO" id="GO:0070006">
    <property type="term" value="F:metalloaminopeptidase activity"/>
    <property type="evidence" value="ECO:0007669"/>
    <property type="project" value="InterPro"/>
</dbReference>
<gene>
    <name evidence="16" type="ORF">BAUCODRAFT_78550</name>
</gene>
<dbReference type="Pfam" id="PF00557">
    <property type="entry name" value="Peptidase_M24"/>
    <property type="match status" value="1"/>
</dbReference>
<dbReference type="STRING" id="717646.M2ML10"/>
<protein>
    <recommendedName>
        <fullName evidence="5">Xaa-Pro aminopeptidase</fullName>
        <ecNumber evidence="5">3.4.11.9</ecNumber>
    </recommendedName>
    <alternativeName>
        <fullName evidence="12">Aminoacylproline aminopeptidase</fullName>
    </alternativeName>
    <alternativeName>
        <fullName evidence="13">Prolidase</fullName>
    </alternativeName>
</protein>
<dbReference type="EMBL" id="KB445562">
    <property type="protein sequence ID" value="EMC92023.1"/>
    <property type="molecule type" value="Genomic_DNA"/>
</dbReference>
<dbReference type="InterPro" id="IPR001131">
    <property type="entry name" value="Peptidase_M24B_aminopep-P_CS"/>
</dbReference>
<keyword evidence="9" id="KW-0378">Hydrolase</keyword>
<dbReference type="HOGENOM" id="CLU_017266_1_2_1"/>
<evidence type="ECO:0000256" key="12">
    <source>
        <dbReference type="ARBA" id="ARBA00030849"/>
    </source>
</evidence>
<evidence type="ECO:0000256" key="11">
    <source>
        <dbReference type="ARBA" id="ARBA00023211"/>
    </source>
</evidence>
<dbReference type="Gene3D" id="3.90.230.10">
    <property type="entry name" value="Creatinase/methionine aminopeptidase superfamily"/>
    <property type="match status" value="1"/>
</dbReference>
<dbReference type="Pfam" id="PF05195">
    <property type="entry name" value="AMP_N"/>
    <property type="match status" value="1"/>
</dbReference>
<dbReference type="RefSeq" id="XP_007680526.1">
    <property type="nucleotide sequence ID" value="XM_007682336.1"/>
</dbReference>
<dbReference type="Proteomes" id="UP000011761">
    <property type="component" value="Unassembled WGS sequence"/>
</dbReference>
<dbReference type="SUPFAM" id="SSF55920">
    <property type="entry name" value="Creatinase/aminopeptidase"/>
    <property type="match status" value="1"/>
</dbReference>
<dbReference type="GO" id="GO:0030145">
    <property type="term" value="F:manganese ion binding"/>
    <property type="evidence" value="ECO:0007669"/>
    <property type="project" value="InterPro"/>
</dbReference>
<dbReference type="Gene3D" id="3.40.350.10">
    <property type="entry name" value="Creatinase/prolidase N-terminal domain"/>
    <property type="match status" value="1"/>
</dbReference>
<evidence type="ECO:0000256" key="3">
    <source>
        <dbReference type="ARBA" id="ARBA00002443"/>
    </source>
</evidence>
<dbReference type="InterPro" id="IPR000994">
    <property type="entry name" value="Pept_M24"/>
</dbReference>
<keyword evidence="8 14" id="KW-0479">Metal-binding</keyword>
<evidence type="ECO:0000256" key="10">
    <source>
        <dbReference type="ARBA" id="ARBA00023049"/>
    </source>
</evidence>
<dbReference type="OMA" id="HDIDMAN"/>
<evidence type="ECO:0000313" key="17">
    <source>
        <dbReference type="Proteomes" id="UP000011761"/>
    </source>
</evidence>
<dbReference type="GO" id="GO:0006508">
    <property type="term" value="P:proteolysis"/>
    <property type="evidence" value="ECO:0007669"/>
    <property type="project" value="UniProtKB-KW"/>
</dbReference>
<accession>M2ML10</accession>
<name>M2ML10_BAUPA</name>
<proteinExistence type="inferred from homology"/>
<keyword evidence="17" id="KW-1185">Reference proteome</keyword>
<dbReference type="SUPFAM" id="SSF53092">
    <property type="entry name" value="Creatinase/prolidase N-terminal domain"/>
    <property type="match status" value="1"/>
</dbReference>
<dbReference type="InterPro" id="IPR052433">
    <property type="entry name" value="X-Pro_dipept-like"/>
</dbReference>
<dbReference type="eggNOG" id="KOG2737">
    <property type="taxonomic scope" value="Eukaryota"/>
</dbReference>
<keyword evidence="6" id="KW-0031">Aminopeptidase</keyword>
<evidence type="ECO:0000256" key="6">
    <source>
        <dbReference type="ARBA" id="ARBA00022438"/>
    </source>
</evidence>
<dbReference type="OrthoDB" id="10261878at2759"/>
<dbReference type="InterPro" id="IPR029149">
    <property type="entry name" value="Creatin/AminoP/Spt16_N"/>
</dbReference>
<comment type="cofactor">
    <cofactor evidence="2">
        <name>Mn(2+)</name>
        <dbReference type="ChEBI" id="CHEBI:29035"/>
    </cofactor>
</comment>
<sequence length="525" mass="59223">MSASQQLSGCQRAFPFRSAQDHANSRLSMHVKGSHMDKYPAKSHAQRVAHRFGRKEGTIILKATSAQLWPNSDMPIPFRQDRYFYYITGCNEPNCYVVYDVGRDHLTLYLPPIDFSRIVWTGRGSTIEEALQKYDIDEAKYIKDYPVDQIIRESRAKAVYCLDSMDASFWDGSLHGLQFDDKDSAHLRYVFDCCRVIKDAHELALLREAADISSEAHKAVLTHLHKLSNEAEVEAEFMRVCIARHAREQAYSPIAGAGSNGSTLHYVRNDADFGDSQTLVLDAGCEWKCYASDITRTLPLNKKRPGYWPSKEAYDIYTLVQSVQDSCIYMMMEPGVNFLWITQMSRRLVTIGLIKLGILKGELEDILKAGSWFAFYPHGLGHQVGLEVHDVWPLPSQDSEITADDARWRELGVLPLPPAFSFPLAFAAGPERCKEEKDAPGMLKPGMVITIEPGVYFNKSLLSAFLKNPDLAKHIDEDVLRRYMPVGGVRIEDDILITKNGYEVLTTAPKGEEMLQLIRNGASKS</sequence>
<keyword evidence="10" id="KW-0482">Metalloprotease</keyword>
<evidence type="ECO:0000256" key="5">
    <source>
        <dbReference type="ARBA" id="ARBA00012574"/>
    </source>
</evidence>
<evidence type="ECO:0000256" key="2">
    <source>
        <dbReference type="ARBA" id="ARBA00001936"/>
    </source>
</evidence>
<comment type="function">
    <text evidence="3">Catalyzes the removal of a penultimate prolyl residue from the N-termini of peptides.</text>
</comment>
<dbReference type="InterPro" id="IPR007865">
    <property type="entry name" value="Aminopep_P_N"/>
</dbReference>
<evidence type="ECO:0000256" key="14">
    <source>
        <dbReference type="RuleBase" id="RU000590"/>
    </source>
</evidence>
<comment type="catalytic activity">
    <reaction evidence="1">
        <text>Release of any N-terminal amino acid, including proline, that is linked to proline, even from a dipeptide or tripeptide.</text>
        <dbReference type="EC" id="3.4.11.9"/>
    </reaction>
</comment>
<reference evidence="16 17" key="1">
    <citation type="journal article" date="2012" name="PLoS Pathog.">
        <title>Diverse lifestyles and strategies of plant pathogenesis encoded in the genomes of eighteen Dothideomycetes fungi.</title>
        <authorList>
            <person name="Ohm R.A."/>
            <person name="Feau N."/>
            <person name="Henrissat B."/>
            <person name="Schoch C.L."/>
            <person name="Horwitz B.A."/>
            <person name="Barry K.W."/>
            <person name="Condon B.J."/>
            <person name="Copeland A.C."/>
            <person name="Dhillon B."/>
            <person name="Glaser F."/>
            <person name="Hesse C.N."/>
            <person name="Kosti I."/>
            <person name="LaButti K."/>
            <person name="Lindquist E.A."/>
            <person name="Lucas S."/>
            <person name="Salamov A.A."/>
            <person name="Bradshaw R.E."/>
            <person name="Ciuffetti L."/>
            <person name="Hamelin R.C."/>
            <person name="Kema G.H.J."/>
            <person name="Lawrence C."/>
            <person name="Scott J.A."/>
            <person name="Spatafora J.W."/>
            <person name="Turgeon B.G."/>
            <person name="de Wit P.J.G.M."/>
            <person name="Zhong S."/>
            <person name="Goodwin S.B."/>
            <person name="Grigoriev I.V."/>
        </authorList>
    </citation>
    <scope>NUCLEOTIDE SEQUENCE [LARGE SCALE GENOMIC DNA]</scope>
    <source>
        <strain evidence="16 17">UAMH 10762</strain>
    </source>
</reference>
<dbReference type="EC" id="3.4.11.9" evidence="5"/>
<keyword evidence="11" id="KW-0464">Manganese</keyword>
<dbReference type="PROSITE" id="PS00491">
    <property type="entry name" value="PROLINE_PEPTIDASE"/>
    <property type="match status" value="1"/>
</dbReference>
<evidence type="ECO:0000256" key="1">
    <source>
        <dbReference type="ARBA" id="ARBA00001424"/>
    </source>
</evidence>
<dbReference type="InterPro" id="IPR036005">
    <property type="entry name" value="Creatinase/aminopeptidase-like"/>
</dbReference>
<evidence type="ECO:0000259" key="15">
    <source>
        <dbReference type="SMART" id="SM01011"/>
    </source>
</evidence>
<evidence type="ECO:0000313" key="16">
    <source>
        <dbReference type="EMBL" id="EMC92023.1"/>
    </source>
</evidence>